<dbReference type="InterPro" id="IPR054572">
    <property type="entry name" value="TBP-TOTE"/>
</dbReference>
<dbReference type="Gene3D" id="3.40.50.300">
    <property type="entry name" value="P-loop containing nucleotide triphosphate hydrolases"/>
    <property type="match status" value="2"/>
</dbReference>
<dbReference type="KEGG" id="lsd:EMK97_16730"/>
<dbReference type="InterPro" id="IPR025285">
    <property type="entry name" value="DUF4145"/>
</dbReference>
<accession>A0A4P6PC13</accession>
<dbReference type="Pfam" id="PF13604">
    <property type="entry name" value="AAA_30"/>
    <property type="match status" value="1"/>
</dbReference>
<name>A0A4P6PC13_9GAMM</name>
<dbReference type="Pfam" id="PF13643">
    <property type="entry name" value="DUF4145"/>
    <property type="match status" value="1"/>
</dbReference>
<dbReference type="PANTHER" id="PTHR47642">
    <property type="entry name" value="ATP-DEPENDENT DNA HELICASE"/>
    <property type="match status" value="1"/>
</dbReference>
<dbReference type="PANTHER" id="PTHR47642:SF5">
    <property type="entry name" value="ATP-DEPENDENT DNA HELICASE"/>
    <property type="match status" value="1"/>
</dbReference>
<dbReference type="InterPro" id="IPR027785">
    <property type="entry name" value="UvrD-like_helicase_C"/>
</dbReference>
<feature type="domain" description="TATA-binding-like protein" evidence="4">
    <location>
        <begin position="854"/>
        <end position="931"/>
    </location>
</feature>
<dbReference type="OrthoDB" id="9804086at2"/>
<keyword evidence="1" id="KW-0175">Coiled coil</keyword>
<dbReference type="CDD" id="cd17933">
    <property type="entry name" value="DEXSc_RecD-like"/>
    <property type="match status" value="1"/>
</dbReference>
<dbReference type="InterPro" id="IPR051055">
    <property type="entry name" value="PIF1_helicase"/>
</dbReference>
<evidence type="ECO:0000259" key="2">
    <source>
        <dbReference type="Pfam" id="PF13538"/>
    </source>
</evidence>
<feature type="domain" description="UvrD-like helicase C-terminal" evidence="2">
    <location>
        <begin position="660"/>
        <end position="708"/>
    </location>
</feature>
<dbReference type="InterPro" id="IPR027417">
    <property type="entry name" value="P-loop_NTPase"/>
</dbReference>
<evidence type="ECO:0000259" key="4">
    <source>
        <dbReference type="Pfam" id="PF22721"/>
    </source>
</evidence>
<keyword evidence="6" id="KW-1185">Reference proteome</keyword>
<dbReference type="Proteomes" id="UP000290244">
    <property type="component" value="Chromosome"/>
</dbReference>
<dbReference type="SUPFAM" id="SSF52540">
    <property type="entry name" value="P-loop containing nucleoside triphosphate hydrolases"/>
    <property type="match status" value="2"/>
</dbReference>
<evidence type="ECO:0000313" key="5">
    <source>
        <dbReference type="EMBL" id="QBG37262.1"/>
    </source>
</evidence>
<sequence length="936" mass="106112">MSNSNFAFLRDGFQSLADLGGAAEDYVHRDPQAALVKLRCFTESLVGFIYTELSIEIDPEADLFKRLNNRDFKEVVDHSIVAKLHALRIDGNKAAHNNVKHSKEHSLWLLKEAFLVGKWFIQTIKQTYIDIPDFVEPKPLPGLAETLSNNKDLQGQLDQRSEALKSAEDELKLLREQLVEAQRTHSQKSEYHVLEAFKQAGKAAASSFDLQMNITRKNIDIFDSFRQHSLTESQSQLVKQIDQFLNKDKEPVFLLKGYAGTGKTFITEGLTQYLTAIGRQFVVMAPTGKAAKVISDKIGQEASTIHRVIYNYENVKEYTLDGLEGSETFRCYAEIKVNQNTSETVYIIDESSMVSDSYSDSEFFRFGSGYLLKDLLSYINLDHNDHTKKVIFIGDNAQLPPVGMNISPALSANYLQDKYQLNSNEFELTEVVRQKADSGIMDNASSLRESMQVGVFNKLDFQINEKDVHELSSESLLTRFLNVCDNKLANTKNSILIASSNAQVSQYNRVVREHFFPMQTEVVAGDKIISVANHYVKEKVITNGEFGMVRRVLSGPELRKVTLRKKGEDGTTITFTVELQFRDVELGFRDENGDVSFFVCKIVENLLYNDEPSLSSDEYKALYVDFVNRHPELRSKDKKNEFRLELLADPYFNAFKVKFGYAITCHKAQGSEWQNVFLKCSSHHKTLSQDYFRWLYTAITRSSSQLFVLDPPKVKLGTGISRVGGNNNYPVNDTSSHKEQDLNNSNPALNCENIPEGNQFLRNLYLEVSKQISNTDIKIVEVTHNQYQEVYLCQLGEEFGTARVSYNGKNKISAVNCSMDNATGNLLSEKLSCLKGKLITLGLSTASTNFEFPEPFLEEFHGQLTNILKEHDISISEVLARDYTQRYSFHRSGETAVVDIFYNGKSQFTRLMGMKNLSGSEKLMHQVEGLIEEAFN</sequence>
<dbReference type="CDD" id="cd18809">
    <property type="entry name" value="SF1_C_RecD"/>
    <property type="match status" value="1"/>
</dbReference>
<dbReference type="AlphaFoldDB" id="A0A4P6PC13"/>
<dbReference type="Pfam" id="PF13538">
    <property type="entry name" value="UvrD_C_2"/>
    <property type="match status" value="1"/>
</dbReference>
<protein>
    <submittedName>
        <fullName evidence="5">DUF4145 domain-containing protein</fullName>
    </submittedName>
</protein>
<dbReference type="Pfam" id="PF22721">
    <property type="entry name" value="TBP-TOTE"/>
    <property type="match status" value="2"/>
</dbReference>
<dbReference type="EMBL" id="CP034759">
    <property type="protein sequence ID" value="QBG37262.1"/>
    <property type="molecule type" value="Genomic_DNA"/>
</dbReference>
<feature type="domain" description="TATA-binding-like protein" evidence="4">
    <location>
        <begin position="759"/>
        <end position="816"/>
    </location>
</feature>
<evidence type="ECO:0000259" key="3">
    <source>
        <dbReference type="Pfam" id="PF13643"/>
    </source>
</evidence>
<evidence type="ECO:0000256" key="1">
    <source>
        <dbReference type="SAM" id="Coils"/>
    </source>
</evidence>
<evidence type="ECO:0000313" key="6">
    <source>
        <dbReference type="Proteomes" id="UP000290244"/>
    </source>
</evidence>
<organism evidence="5 6">
    <name type="scientific">Litorilituus sediminis</name>
    <dbReference type="NCBI Taxonomy" id="718192"/>
    <lineage>
        <taxon>Bacteria</taxon>
        <taxon>Pseudomonadati</taxon>
        <taxon>Pseudomonadota</taxon>
        <taxon>Gammaproteobacteria</taxon>
        <taxon>Alteromonadales</taxon>
        <taxon>Colwelliaceae</taxon>
        <taxon>Litorilituus</taxon>
    </lineage>
</organism>
<dbReference type="RefSeq" id="WP_130603928.1">
    <property type="nucleotide sequence ID" value="NZ_CP034759.1"/>
</dbReference>
<proteinExistence type="predicted"/>
<feature type="domain" description="DUF4145" evidence="3">
    <location>
        <begin position="23"/>
        <end position="111"/>
    </location>
</feature>
<feature type="coiled-coil region" evidence="1">
    <location>
        <begin position="150"/>
        <end position="184"/>
    </location>
</feature>
<reference evidence="5 6" key="1">
    <citation type="submission" date="2018-12" db="EMBL/GenBank/DDBJ databases">
        <title>Complete genome of Litorilituus sediminis.</title>
        <authorList>
            <person name="Liu A."/>
            <person name="Rong J."/>
        </authorList>
    </citation>
    <scope>NUCLEOTIDE SEQUENCE [LARGE SCALE GENOMIC DNA]</scope>
    <source>
        <strain evidence="5 6">JCM 17549</strain>
    </source>
</reference>
<gene>
    <name evidence="5" type="ORF">EMK97_16730</name>
</gene>